<dbReference type="EMBL" id="AKXB02000172">
    <property type="protein sequence ID" value="EMO86960.1"/>
    <property type="molecule type" value="Genomic_DNA"/>
</dbReference>
<evidence type="ECO:0000313" key="2">
    <source>
        <dbReference type="EMBL" id="EMO86960.1"/>
    </source>
</evidence>
<comment type="caution">
    <text evidence="2">The sequence shown here is derived from an EMBL/GenBank/DDBJ whole genome shotgun (WGS) entry which is preliminary data.</text>
</comment>
<feature type="transmembrane region" description="Helical" evidence="1">
    <location>
        <begin position="28"/>
        <end position="48"/>
    </location>
</feature>
<protein>
    <submittedName>
        <fullName evidence="2">Uncharacterized protein</fullName>
    </submittedName>
</protein>
<sequence length="52" mass="6243">MCVFEPKTRPLGKRFAEFDFDSKILFNLWGWLWLTMDRSIIIAFAFVMPNSR</sequence>
<dbReference type="Proteomes" id="UP000012138">
    <property type="component" value="Unassembled WGS sequence"/>
</dbReference>
<evidence type="ECO:0000313" key="3">
    <source>
        <dbReference type="Proteomes" id="UP000012138"/>
    </source>
</evidence>
<keyword evidence="1" id="KW-1133">Transmembrane helix</keyword>
<reference evidence="2 3" key="1">
    <citation type="submission" date="2013-01" db="EMBL/GenBank/DDBJ databases">
        <authorList>
            <person name="Harkins D.M."/>
            <person name="Durkin A.S."/>
            <person name="Brinkac L.M."/>
            <person name="Haft D.H."/>
            <person name="Selengut J.D."/>
            <person name="Sanka R."/>
            <person name="DePew J."/>
            <person name="Purushe J."/>
            <person name="Whelen A.C."/>
            <person name="Vinetz J.M."/>
            <person name="Sutton G.G."/>
            <person name="Nierman W.C."/>
            <person name="Fouts D.E."/>
        </authorList>
    </citation>
    <scope>NUCLEOTIDE SEQUENCE [LARGE SCALE GENOMIC DNA]</scope>
    <source>
        <strain evidence="2 3">2001034031</strain>
    </source>
</reference>
<accession>M6XZU6</accession>
<proteinExistence type="predicted"/>
<dbReference type="AlphaFoldDB" id="M6XZU6"/>
<name>M6XZU6_9LEPT</name>
<keyword evidence="1" id="KW-0472">Membrane</keyword>
<keyword evidence="1" id="KW-0812">Transmembrane</keyword>
<evidence type="ECO:0000256" key="1">
    <source>
        <dbReference type="SAM" id="Phobius"/>
    </source>
</evidence>
<gene>
    <name evidence="2" type="ORF">LEP1GSC024_4684</name>
</gene>
<organism evidence="2 3">
    <name type="scientific">Leptospira noguchii str. 2001034031</name>
    <dbReference type="NCBI Taxonomy" id="1193053"/>
    <lineage>
        <taxon>Bacteria</taxon>
        <taxon>Pseudomonadati</taxon>
        <taxon>Spirochaetota</taxon>
        <taxon>Spirochaetia</taxon>
        <taxon>Leptospirales</taxon>
        <taxon>Leptospiraceae</taxon>
        <taxon>Leptospira</taxon>
    </lineage>
</organism>